<protein>
    <submittedName>
        <fullName evidence="2">Uncharacterized protein</fullName>
    </submittedName>
</protein>
<name>A0ABU2G275_9EURY</name>
<reference evidence="2 3" key="1">
    <citation type="submission" date="2022-06" db="EMBL/GenBank/DDBJ databases">
        <title>Halogeometricum sp. a new haloarchaeum isolate from saline soil.</title>
        <authorList>
            <person name="Strakova D."/>
            <person name="Galisteo C."/>
            <person name="Sanchez-Porro C."/>
            <person name="Ventosa A."/>
        </authorList>
    </citation>
    <scope>NUCLEOTIDE SEQUENCE [LARGE SCALE GENOMIC DNA]</scope>
    <source>
        <strain evidence="3">S3BR25-2</strain>
    </source>
</reference>
<sequence length="122" mass="13415">MSRYEPTMREESPALDATLSGEIGGLGGDVTLDDLFGDDWMAMHTDSESIAEFIQSCDYEVDDQESFENIPDRRWDDHVAAHSQFDDWRSMLSAAVETYVGIVRPTPDAGPDAGDPPAEASD</sequence>
<organism evidence="2 3">
    <name type="scientific">Halogeometricum luteum</name>
    <dbReference type="NCBI Taxonomy" id="2950537"/>
    <lineage>
        <taxon>Archaea</taxon>
        <taxon>Methanobacteriati</taxon>
        <taxon>Methanobacteriota</taxon>
        <taxon>Stenosarchaea group</taxon>
        <taxon>Halobacteria</taxon>
        <taxon>Halobacteriales</taxon>
        <taxon>Haloferacaceae</taxon>
        <taxon>Halogeometricum</taxon>
    </lineage>
</organism>
<feature type="compositionally biased region" description="Low complexity" evidence="1">
    <location>
        <begin position="107"/>
        <end position="122"/>
    </location>
</feature>
<feature type="region of interest" description="Disordered" evidence="1">
    <location>
        <begin position="103"/>
        <end position="122"/>
    </location>
</feature>
<feature type="compositionally biased region" description="Basic and acidic residues" evidence="1">
    <location>
        <begin position="1"/>
        <end position="12"/>
    </location>
</feature>
<feature type="region of interest" description="Disordered" evidence="1">
    <location>
        <begin position="1"/>
        <end position="23"/>
    </location>
</feature>
<dbReference type="Proteomes" id="UP001254813">
    <property type="component" value="Unassembled WGS sequence"/>
</dbReference>
<evidence type="ECO:0000313" key="2">
    <source>
        <dbReference type="EMBL" id="MDS0294886.1"/>
    </source>
</evidence>
<accession>A0ABU2G275</accession>
<keyword evidence="3" id="KW-1185">Reference proteome</keyword>
<dbReference type="RefSeq" id="WP_310928690.1">
    <property type="nucleotide sequence ID" value="NZ_JAMQOQ010000002.1"/>
</dbReference>
<dbReference type="EMBL" id="JAMQOQ010000002">
    <property type="protein sequence ID" value="MDS0294886.1"/>
    <property type="molecule type" value="Genomic_DNA"/>
</dbReference>
<comment type="caution">
    <text evidence="2">The sequence shown here is derived from an EMBL/GenBank/DDBJ whole genome shotgun (WGS) entry which is preliminary data.</text>
</comment>
<evidence type="ECO:0000313" key="3">
    <source>
        <dbReference type="Proteomes" id="UP001254813"/>
    </source>
</evidence>
<proteinExistence type="predicted"/>
<gene>
    <name evidence="2" type="ORF">NDI79_11965</name>
</gene>
<evidence type="ECO:0000256" key="1">
    <source>
        <dbReference type="SAM" id="MobiDB-lite"/>
    </source>
</evidence>